<dbReference type="Proteomes" id="UP000270094">
    <property type="component" value="Unassembled WGS sequence"/>
</dbReference>
<evidence type="ECO:0000313" key="2">
    <source>
        <dbReference type="EMBL" id="VDM85035.1"/>
    </source>
</evidence>
<keyword evidence="3" id="KW-1185">Reference proteome</keyword>
<dbReference type="InterPro" id="IPR035899">
    <property type="entry name" value="DBL_dom_sf"/>
</dbReference>
<gene>
    <name evidence="2" type="ORF">SVUK_LOCUS20033</name>
</gene>
<dbReference type="EMBL" id="UYYB01135593">
    <property type="protein sequence ID" value="VDM85035.1"/>
    <property type="molecule type" value="Genomic_DNA"/>
</dbReference>
<dbReference type="AlphaFoldDB" id="A0A3P7LRN6"/>
<accession>A0A3P7LRN6</accession>
<sequence>MFATSLDHKSSESLAGVSRFSKLLRSFRSGQSSPEPHPTISCEQGKYMRPLRQPLECTLIEPGLADKIFYKVPEVLAHHQVLLAALSSRIEDWDKDRIIGDVLLAHQLIKHTPTEHPDHEILLRTQRHIHNLAVG</sequence>
<name>A0A3P7LRN6_STRVU</name>
<keyword evidence="1" id="KW-0344">Guanine-nucleotide releasing factor</keyword>
<reference evidence="2 3" key="1">
    <citation type="submission" date="2018-11" db="EMBL/GenBank/DDBJ databases">
        <authorList>
            <consortium name="Pathogen Informatics"/>
        </authorList>
    </citation>
    <scope>NUCLEOTIDE SEQUENCE [LARGE SCALE GENOMIC DNA]</scope>
</reference>
<dbReference type="OrthoDB" id="5870647at2759"/>
<protein>
    <recommendedName>
        <fullName evidence="4">DH domain-containing protein</fullName>
    </recommendedName>
</protein>
<dbReference type="Gene3D" id="1.20.900.10">
    <property type="entry name" value="Dbl homology (DH) domain"/>
    <property type="match status" value="1"/>
</dbReference>
<evidence type="ECO:0000256" key="1">
    <source>
        <dbReference type="ARBA" id="ARBA00022658"/>
    </source>
</evidence>
<evidence type="ECO:0000313" key="3">
    <source>
        <dbReference type="Proteomes" id="UP000270094"/>
    </source>
</evidence>
<organism evidence="2 3">
    <name type="scientific">Strongylus vulgaris</name>
    <name type="common">Blood worm</name>
    <dbReference type="NCBI Taxonomy" id="40348"/>
    <lineage>
        <taxon>Eukaryota</taxon>
        <taxon>Metazoa</taxon>
        <taxon>Ecdysozoa</taxon>
        <taxon>Nematoda</taxon>
        <taxon>Chromadorea</taxon>
        <taxon>Rhabditida</taxon>
        <taxon>Rhabditina</taxon>
        <taxon>Rhabditomorpha</taxon>
        <taxon>Strongyloidea</taxon>
        <taxon>Strongylidae</taxon>
        <taxon>Strongylus</taxon>
    </lineage>
</organism>
<dbReference type="GO" id="GO:0030036">
    <property type="term" value="P:actin cytoskeleton organization"/>
    <property type="evidence" value="ECO:0007669"/>
    <property type="project" value="TreeGrafter"/>
</dbReference>
<proteinExistence type="predicted"/>
<evidence type="ECO:0008006" key="4">
    <source>
        <dbReference type="Google" id="ProtNLM"/>
    </source>
</evidence>
<dbReference type="GO" id="GO:0005085">
    <property type="term" value="F:guanyl-nucleotide exchange factor activity"/>
    <property type="evidence" value="ECO:0007669"/>
    <property type="project" value="UniProtKB-KW"/>
</dbReference>
<dbReference type="SUPFAM" id="SSF48065">
    <property type="entry name" value="DBL homology domain (DH-domain)"/>
    <property type="match status" value="1"/>
</dbReference>
<dbReference type="InterPro" id="IPR039919">
    <property type="entry name" value="ARHGEF10/ARHGEF17"/>
</dbReference>
<dbReference type="PANTHER" id="PTHR12877">
    <property type="entry name" value="RHO GUANINE NUCLEOTIDE EXCHANGE FACTOR"/>
    <property type="match status" value="1"/>
</dbReference>
<dbReference type="PANTHER" id="PTHR12877:SF15">
    <property type="entry name" value="RHO GUANINE NUCLEOTIDE EXCHANGE FACTOR 17"/>
    <property type="match status" value="1"/>
</dbReference>